<dbReference type="Proteomes" id="UP001580407">
    <property type="component" value="Unassembled WGS sequence"/>
</dbReference>
<proteinExistence type="predicted"/>
<comment type="caution">
    <text evidence="2">The sequence shown here is derived from an EMBL/GenBank/DDBJ whole genome shotgun (WGS) entry which is preliminary data.</text>
</comment>
<dbReference type="Pfam" id="PF13560">
    <property type="entry name" value="HTH_31"/>
    <property type="match status" value="1"/>
</dbReference>
<dbReference type="PANTHER" id="PTHR35010">
    <property type="entry name" value="BLL4672 PROTEIN-RELATED"/>
    <property type="match status" value="1"/>
</dbReference>
<dbReference type="PROSITE" id="PS50943">
    <property type="entry name" value="HTH_CROC1"/>
    <property type="match status" value="1"/>
</dbReference>
<accession>A0ABV5B764</accession>
<dbReference type="CDD" id="cd00093">
    <property type="entry name" value="HTH_XRE"/>
    <property type="match status" value="1"/>
</dbReference>
<dbReference type="InterPro" id="IPR001387">
    <property type="entry name" value="Cro/C1-type_HTH"/>
</dbReference>
<dbReference type="InterPro" id="IPR041413">
    <property type="entry name" value="MLTR_LBD"/>
</dbReference>
<reference evidence="2 3" key="1">
    <citation type="submission" date="2024-09" db="EMBL/GenBank/DDBJ databases">
        <authorList>
            <person name="Ruan L."/>
        </authorList>
    </citation>
    <scope>NUCLEOTIDE SEQUENCE [LARGE SCALE GENOMIC DNA]</scope>
    <source>
        <strain evidence="2 3">D33</strain>
    </source>
</reference>
<dbReference type="EMBL" id="JBHILM010000011">
    <property type="protein sequence ID" value="MFB5681527.1"/>
    <property type="molecule type" value="Genomic_DNA"/>
</dbReference>
<evidence type="ECO:0000259" key="1">
    <source>
        <dbReference type="PROSITE" id="PS50943"/>
    </source>
</evidence>
<evidence type="ECO:0000313" key="3">
    <source>
        <dbReference type="Proteomes" id="UP001580407"/>
    </source>
</evidence>
<keyword evidence="3" id="KW-1185">Reference proteome</keyword>
<gene>
    <name evidence="2" type="ORF">ACE3NQ_11440</name>
</gene>
<organism evidence="2 3">
    <name type="scientific">Paenibacillus terreus</name>
    <dbReference type="NCBI Taxonomy" id="1387834"/>
    <lineage>
        <taxon>Bacteria</taxon>
        <taxon>Bacillati</taxon>
        <taxon>Bacillota</taxon>
        <taxon>Bacilli</taxon>
        <taxon>Bacillales</taxon>
        <taxon>Paenibacillaceae</taxon>
        <taxon>Paenibacillus</taxon>
    </lineage>
</organism>
<dbReference type="RefSeq" id="WP_375525314.1">
    <property type="nucleotide sequence ID" value="NZ_JBHILM010000011.1"/>
</dbReference>
<dbReference type="Gene3D" id="1.10.260.40">
    <property type="entry name" value="lambda repressor-like DNA-binding domains"/>
    <property type="match status" value="1"/>
</dbReference>
<dbReference type="InterPro" id="IPR010982">
    <property type="entry name" value="Lambda_DNA-bd_dom_sf"/>
</dbReference>
<name>A0ABV5B764_9BACL</name>
<dbReference type="Gene3D" id="3.30.450.180">
    <property type="match status" value="1"/>
</dbReference>
<dbReference type="SMART" id="SM00530">
    <property type="entry name" value="HTH_XRE"/>
    <property type="match status" value="1"/>
</dbReference>
<dbReference type="Pfam" id="PF17765">
    <property type="entry name" value="MLTR_LBD"/>
    <property type="match status" value="1"/>
</dbReference>
<sequence length="277" mass="32253">MEEISSRGSLGEFLRLCRERLSPEDVGLVSYGRRRTPGLRREEVAQLAHIGTSWYTSLEQGRSVNPSEDVLNNIAKALRLTEDERHHLHHLARPSQQEKAEDQQLNAGLERTIRALEPHPAFVIGRYWDILLWNKAAELVFRLPSFSTHMQQRLNWMRHLLTGAGPGSDIQDWEARVQILIAQFRADYAHFPNDMRFKELIEEFMQNSRLFREIWPLHHVQVVTDRHKQRYDPRIGVMEFEHVTLQPPTNPDLKIMIYTASTDTAARLQSLISIGEH</sequence>
<evidence type="ECO:0000313" key="2">
    <source>
        <dbReference type="EMBL" id="MFB5681527.1"/>
    </source>
</evidence>
<feature type="domain" description="HTH cro/C1-type" evidence="1">
    <location>
        <begin position="38"/>
        <end position="85"/>
    </location>
</feature>
<protein>
    <submittedName>
        <fullName evidence="2">Helix-turn-helix transcriptional regulator</fullName>
    </submittedName>
</protein>
<dbReference type="SUPFAM" id="SSF47413">
    <property type="entry name" value="lambda repressor-like DNA-binding domains"/>
    <property type="match status" value="1"/>
</dbReference>